<keyword evidence="1" id="KW-0732">Signal</keyword>
<dbReference type="InterPro" id="IPR051171">
    <property type="entry name" value="CaCA"/>
</dbReference>
<dbReference type="GO" id="GO:0007154">
    <property type="term" value="P:cell communication"/>
    <property type="evidence" value="ECO:0007669"/>
    <property type="project" value="InterPro"/>
</dbReference>
<keyword evidence="4" id="KW-0406">Ion transport</keyword>
<feature type="region of interest" description="Disordered" evidence="5">
    <location>
        <begin position="1"/>
        <end position="61"/>
    </location>
</feature>
<gene>
    <name evidence="7" type="ORF">F0U44_01750</name>
</gene>
<keyword evidence="4" id="KW-0813">Transport</keyword>
<dbReference type="InterPro" id="IPR038081">
    <property type="entry name" value="CalX-like_sf"/>
</dbReference>
<evidence type="ECO:0000256" key="4">
    <source>
        <dbReference type="ARBA" id="ARBA00023065"/>
    </source>
</evidence>
<feature type="domain" description="Calx-beta" evidence="6">
    <location>
        <begin position="316"/>
        <end position="413"/>
    </location>
</feature>
<protein>
    <recommendedName>
        <fullName evidence="6">Calx-beta domain-containing protein</fullName>
    </recommendedName>
</protein>
<evidence type="ECO:0000313" key="8">
    <source>
        <dbReference type="Proteomes" id="UP000325003"/>
    </source>
</evidence>
<keyword evidence="3" id="KW-0106">Calcium</keyword>
<dbReference type="SMART" id="SM00237">
    <property type="entry name" value="Calx_beta"/>
    <property type="match status" value="3"/>
</dbReference>
<proteinExistence type="predicted"/>
<dbReference type="Proteomes" id="UP000325003">
    <property type="component" value="Unassembled WGS sequence"/>
</dbReference>
<dbReference type="GO" id="GO:0016020">
    <property type="term" value="C:membrane"/>
    <property type="evidence" value="ECO:0007669"/>
    <property type="project" value="InterPro"/>
</dbReference>
<dbReference type="AlphaFoldDB" id="A0A5B1LKT1"/>
<feature type="domain" description="Calx-beta" evidence="6">
    <location>
        <begin position="85"/>
        <end position="186"/>
    </location>
</feature>
<feature type="compositionally biased region" description="Polar residues" evidence="5">
    <location>
        <begin position="1"/>
        <end position="17"/>
    </location>
</feature>
<organism evidence="7 8">
    <name type="scientific">Nocardioides humilatus</name>
    <dbReference type="NCBI Taxonomy" id="2607660"/>
    <lineage>
        <taxon>Bacteria</taxon>
        <taxon>Bacillati</taxon>
        <taxon>Actinomycetota</taxon>
        <taxon>Actinomycetes</taxon>
        <taxon>Propionibacteriales</taxon>
        <taxon>Nocardioidaceae</taxon>
        <taxon>Nocardioides</taxon>
    </lineage>
</organism>
<sequence>MSTSAPGPSRSPTTTETYETRAAGHSPLTGGTGGRTISRRRATRRATSDRSSPMPHLSTPAVRRLATSLALTLAASTTALVGGAVTAPAQADPAPVITIWSVTDSVTEGDLGEADLGFRRSGDLSAPSSAKVTITDGTAVRGSDFTASAFQTTLRFKAGESVRFIRVPIKDDQVVEPDETFDWALSAPVNASIAAGPGTVTIVDDDTNDPPTFRISDDGRYEGGAGTVTLTFIVARDGSTASRASVMVASVAGSATAPSDYQTKRPTRIAFAVGQQAKLVQVTVRSDLEPETDESFGMVLSSPKGATIADGEAVGTIYNDDSDDPPTFFVFDQLYGEGDSGAATFFVRRDGDLRGTSSVDFATADGTAVAPADYAARSGTVTFPPGESTVFITIALKDDEVPEPQETFVVNLSNPVGGTIARGSAVMTISDAD</sequence>
<dbReference type="EMBL" id="VUJV01000001">
    <property type="protein sequence ID" value="KAA1421074.1"/>
    <property type="molecule type" value="Genomic_DNA"/>
</dbReference>
<dbReference type="InterPro" id="IPR003644">
    <property type="entry name" value="Calx_beta"/>
</dbReference>
<evidence type="ECO:0000259" key="6">
    <source>
        <dbReference type="SMART" id="SM00237"/>
    </source>
</evidence>
<evidence type="ECO:0000256" key="5">
    <source>
        <dbReference type="SAM" id="MobiDB-lite"/>
    </source>
</evidence>
<evidence type="ECO:0000256" key="2">
    <source>
        <dbReference type="ARBA" id="ARBA00022737"/>
    </source>
</evidence>
<dbReference type="PANTHER" id="PTHR11878">
    <property type="entry name" value="SODIUM/CALCIUM EXCHANGER"/>
    <property type="match status" value="1"/>
</dbReference>
<evidence type="ECO:0000256" key="1">
    <source>
        <dbReference type="ARBA" id="ARBA00022729"/>
    </source>
</evidence>
<dbReference type="SUPFAM" id="SSF141072">
    <property type="entry name" value="CalX-like"/>
    <property type="match status" value="3"/>
</dbReference>
<evidence type="ECO:0000256" key="3">
    <source>
        <dbReference type="ARBA" id="ARBA00022837"/>
    </source>
</evidence>
<keyword evidence="8" id="KW-1185">Reference proteome</keyword>
<evidence type="ECO:0000313" key="7">
    <source>
        <dbReference type="EMBL" id="KAA1421074.1"/>
    </source>
</evidence>
<comment type="caution">
    <text evidence="7">The sequence shown here is derived from an EMBL/GenBank/DDBJ whole genome shotgun (WGS) entry which is preliminary data.</text>
</comment>
<reference evidence="7 8" key="2">
    <citation type="submission" date="2019-09" db="EMBL/GenBank/DDBJ databases">
        <authorList>
            <person name="Jin C."/>
        </authorList>
    </citation>
    <scope>NUCLEOTIDE SEQUENCE [LARGE SCALE GENOMIC DNA]</scope>
    <source>
        <strain evidence="7 8">BN130099</strain>
    </source>
</reference>
<accession>A0A5B1LKT1</accession>
<feature type="domain" description="Calx-beta" evidence="6">
    <location>
        <begin position="198"/>
        <end position="301"/>
    </location>
</feature>
<dbReference type="Gene3D" id="2.60.40.2030">
    <property type="match status" value="3"/>
</dbReference>
<dbReference type="PANTHER" id="PTHR11878:SF65">
    <property type="entry name" value="NA_CA-EXCHANGE PROTEIN, ISOFORM G"/>
    <property type="match status" value="1"/>
</dbReference>
<dbReference type="Pfam" id="PF03160">
    <property type="entry name" value="Calx-beta"/>
    <property type="match status" value="3"/>
</dbReference>
<dbReference type="GO" id="GO:0030001">
    <property type="term" value="P:metal ion transport"/>
    <property type="evidence" value="ECO:0007669"/>
    <property type="project" value="TreeGrafter"/>
</dbReference>
<reference evidence="7 8" key="1">
    <citation type="submission" date="2019-09" db="EMBL/GenBank/DDBJ databases">
        <title>Nocardioides panacisoli sp. nov., isolated from the soil of a ginseng field.</title>
        <authorList>
            <person name="Cho C."/>
        </authorList>
    </citation>
    <scope>NUCLEOTIDE SEQUENCE [LARGE SCALE GENOMIC DNA]</scope>
    <source>
        <strain evidence="7 8">BN130099</strain>
    </source>
</reference>
<keyword evidence="2" id="KW-0677">Repeat</keyword>
<name>A0A5B1LKT1_9ACTN</name>